<evidence type="ECO:0000313" key="2">
    <source>
        <dbReference type="Ensembl" id="ENSLCAP00010006526.1"/>
    </source>
</evidence>
<dbReference type="InterPro" id="IPR027417">
    <property type="entry name" value="P-loop_NTPase"/>
</dbReference>
<keyword evidence="3" id="KW-1185">Reference proteome</keyword>
<organism evidence="2 3">
    <name type="scientific">Lates calcarifer</name>
    <name type="common">Barramundi</name>
    <name type="synonym">Holocentrus calcarifer</name>
    <dbReference type="NCBI Taxonomy" id="8187"/>
    <lineage>
        <taxon>Eukaryota</taxon>
        <taxon>Metazoa</taxon>
        <taxon>Chordata</taxon>
        <taxon>Craniata</taxon>
        <taxon>Vertebrata</taxon>
        <taxon>Euteleostomi</taxon>
        <taxon>Actinopterygii</taxon>
        <taxon>Neopterygii</taxon>
        <taxon>Teleostei</taxon>
        <taxon>Neoteleostei</taxon>
        <taxon>Acanthomorphata</taxon>
        <taxon>Carangaria</taxon>
        <taxon>Carangaria incertae sedis</taxon>
        <taxon>Centropomidae</taxon>
        <taxon>Lates</taxon>
    </lineage>
</organism>
<reference evidence="2" key="3">
    <citation type="submission" date="2025-09" db="UniProtKB">
        <authorList>
            <consortium name="Ensembl"/>
        </authorList>
    </citation>
    <scope>IDENTIFICATION</scope>
</reference>
<dbReference type="Proteomes" id="UP000314980">
    <property type="component" value="Unassembled WGS sequence"/>
</dbReference>
<feature type="domain" description="Septin-type G" evidence="1">
    <location>
        <begin position="29"/>
        <end position="111"/>
    </location>
</feature>
<evidence type="ECO:0000313" key="3">
    <source>
        <dbReference type="Proteomes" id="UP000314980"/>
    </source>
</evidence>
<dbReference type="InterPro" id="IPR030379">
    <property type="entry name" value="G_SEPTIN_dom"/>
</dbReference>
<name>A0A4W6C4M9_LATCA</name>
<dbReference type="Pfam" id="PF00735">
    <property type="entry name" value="Septin"/>
    <property type="match status" value="1"/>
</dbReference>
<accession>A0A4W6C4M9</accession>
<dbReference type="GO" id="GO:0005525">
    <property type="term" value="F:GTP binding"/>
    <property type="evidence" value="ECO:0007669"/>
    <property type="project" value="InterPro"/>
</dbReference>
<sequence length="111" mass="12194">MSKEQFPDAAGYVGFANLPNQVHRKSVKKGFEFTLMVVGESGLGKSTLINSLFLTDLYPERYIPGAAGILPSTHTHAHAWIYTNMHTVIMLKCLLQGLQQSSISRGMLGMP</sequence>
<protein>
    <submittedName>
        <fullName evidence="2">Zgc:63587</fullName>
    </submittedName>
</protein>
<dbReference type="PROSITE" id="PS51719">
    <property type="entry name" value="G_SEPTIN"/>
    <property type="match status" value="1"/>
</dbReference>
<reference evidence="2" key="2">
    <citation type="submission" date="2025-08" db="UniProtKB">
        <authorList>
            <consortium name="Ensembl"/>
        </authorList>
    </citation>
    <scope>IDENTIFICATION</scope>
</reference>
<dbReference type="PANTHER" id="PTHR18884">
    <property type="entry name" value="SEPTIN"/>
    <property type="match status" value="1"/>
</dbReference>
<gene>
    <name evidence="2" type="primary">zgc:63587</name>
</gene>
<reference evidence="3" key="1">
    <citation type="submission" date="2015-09" db="EMBL/GenBank/DDBJ databases">
        <authorList>
            <person name="Sai Rama Sridatta P."/>
        </authorList>
    </citation>
    <scope>NUCLEOTIDE SEQUENCE [LARGE SCALE GENOMIC DNA]</scope>
</reference>
<dbReference type="AlphaFoldDB" id="A0A4W6C4M9"/>
<dbReference type="Ensembl" id="ENSLCAT00010006689.1">
    <property type="protein sequence ID" value="ENSLCAP00010006526.1"/>
    <property type="gene ID" value="ENSLCAG00010003198.1"/>
</dbReference>
<proteinExistence type="predicted"/>
<dbReference type="SUPFAM" id="SSF52540">
    <property type="entry name" value="P-loop containing nucleoside triphosphate hydrolases"/>
    <property type="match status" value="1"/>
</dbReference>
<dbReference type="Gene3D" id="3.40.50.300">
    <property type="entry name" value="P-loop containing nucleotide triphosphate hydrolases"/>
    <property type="match status" value="1"/>
</dbReference>
<dbReference type="GeneTree" id="ENSGT00940000164668"/>
<evidence type="ECO:0000259" key="1">
    <source>
        <dbReference type="PROSITE" id="PS51719"/>
    </source>
</evidence>